<dbReference type="SMART" id="SM00347">
    <property type="entry name" value="HTH_MARR"/>
    <property type="match status" value="1"/>
</dbReference>
<keyword evidence="3" id="KW-1185">Reference proteome</keyword>
<dbReference type="InterPro" id="IPR000835">
    <property type="entry name" value="HTH_MarR-typ"/>
</dbReference>
<gene>
    <name evidence="2" type="ORF">Aco03nite_072700</name>
</gene>
<feature type="domain" description="HTH marR-type" evidence="1">
    <location>
        <begin position="1"/>
        <end position="143"/>
    </location>
</feature>
<dbReference type="InterPro" id="IPR036388">
    <property type="entry name" value="WH-like_DNA-bd_sf"/>
</dbReference>
<protein>
    <submittedName>
        <fullName evidence="2">DNA-binding protein</fullName>
    </submittedName>
</protein>
<dbReference type="InterPro" id="IPR039422">
    <property type="entry name" value="MarR/SlyA-like"/>
</dbReference>
<evidence type="ECO:0000313" key="2">
    <source>
        <dbReference type="EMBL" id="GID58866.1"/>
    </source>
</evidence>
<dbReference type="PANTHER" id="PTHR33164">
    <property type="entry name" value="TRANSCRIPTIONAL REGULATOR, MARR FAMILY"/>
    <property type="match status" value="1"/>
</dbReference>
<dbReference type="Proteomes" id="UP000612282">
    <property type="component" value="Unassembled WGS sequence"/>
</dbReference>
<dbReference type="Gene3D" id="1.10.10.10">
    <property type="entry name" value="Winged helix-like DNA-binding domain superfamily/Winged helix DNA-binding domain"/>
    <property type="match status" value="1"/>
</dbReference>
<dbReference type="Pfam" id="PF01047">
    <property type="entry name" value="MarR"/>
    <property type="match status" value="1"/>
</dbReference>
<dbReference type="GO" id="GO:0003677">
    <property type="term" value="F:DNA binding"/>
    <property type="evidence" value="ECO:0007669"/>
    <property type="project" value="UniProtKB-KW"/>
</dbReference>
<dbReference type="EMBL" id="BOMG01000092">
    <property type="protein sequence ID" value="GID58866.1"/>
    <property type="molecule type" value="Genomic_DNA"/>
</dbReference>
<accession>A0ABQ3XK35</accession>
<dbReference type="SUPFAM" id="SSF46785">
    <property type="entry name" value="Winged helix' DNA-binding domain"/>
    <property type="match status" value="1"/>
</dbReference>
<evidence type="ECO:0000259" key="1">
    <source>
        <dbReference type="PROSITE" id="PS50995"/>
    </source>
</evidence>
<reference evidence="2 3" key="1">
    <citation type="submission" date="2021-01" db="EMBL/GenBank/DDBJ databases">
        <title>Whole genome shotgun sequence of Actinoplanes couchii NBRC 106145.</title>
        <authorList>
            <person name="Komaki H."/>
            <person name="Tamura T."/>
        </authorList>
    </citation>
    <scope>NUCLEOTIDE SEQUENCE [LARGE SCALE GENOMIC DNA]</scope>
    <source>
        <strain evidence="2 3">NBRC 106145</strain>
    </source>
</reference>
<organism evidence="2 3">
    <name type="scientific">Actinoplanes couchii</name>
    <dbReference type="NCBI Taxonomy" id="403638"/>
    <lineage>
        <taxon>Bacteria</taxon>
        <taxon>Bacillati</taxon>
        <taxon>Actinomycetota</taxon>
        <taxon>Actinomycetes</taxon>
        <taxon>Micromonosporales</taxon>
        <taxon>Micromonosporaceae</taxon>
        <taxon>Actinoplanes</taxon>
    </lineage>
</organism>
<keyword evidence="2" id="KW-0238">DNA-binding</keyword>
<sequence>MKKGDGMEPADLAAVVAANHELFLLANDRLTEVFAEHRLTPATAHALWLLDPAQPPPSMKMMAERLYCNASNLTFVTNQLIDRGLADRETDPADRRLRVLVLTERGRRVRSEIIGATLRQTPFAALDTAEVAQLRALLEKALGAGPGSE</sequence>
<dbReference type="PROSITE" id="PS50995">
    <property type="entry name" value="HTH_MARR_2"/>
    <property type="match status" value="1"/>
</dbReference>
<name>A0ABQ3XK35_9ACTN</name>
<comment type="caution">
    <text evidence="2">The sequence shown here is derived from an EMBL/GenBank/DDBJ whole genome shotgun (WGS) entry which is preliminary data.</text>
</comment>
<dbReference type="PANTHER" id="PTHR33164:SF99">
    <property type="entry name" value="MARR FAMILY REGULATORY PROTEIN"/>
    <property type="match status" value="1"/>
</dbReference>
<proteinExistence type="predicted"/>
<dbReference type="InterPro" id="IPR036390">
    <property type="entry name" value="WH_DNA-bd_sf"/>
</dbReference>
<evidence type="ECO:0000313" key="3">
    <source>
        <dbReference type="Proteomes" id="UP000612282"/>
    </source>
</evidence>